<dbReference type="RefSeq" id="WP_168568297.1">
    <property type="nucleotide sequence ID" value="NZ_CP051167.1"/>
</dbReference>
<protein>
    <recommendedName>
        <fullName evidence="4">DUF4878 domain-containing protein</fullName>
    </recommendedName>
</protein>
<keyword evidence="1" id="KW-1133">Transmembrane helix</keyword>
<evidence type="ECO:0000313" key="3">
    <source>
        <dbReference type="Proteomes" id="UP000500857"/>
    </source>
</evidence>
<sequence>MEIIQPYLGYIGIGIGAVVGVLVLVWIVVSVSIFLKTKGMPQLISNFFIAISDGNINGAYEMTSDRFQAKMSKKQLTKFAINNKLTQYRRTQMTIPTSEEGVYNLEVVVETKTGRKIPLLLNLVKEEENWKIDDLEYAKVSKILAKESKS</sequence>
<organism evidence="2 3">
    <name type="scientific">Oxynema aestuarii AP17</name>
    <dbReference type="NCBI Taxonomy" id="2064643"/>
    <lineage>
        <taxon>Bacteria</taxon>
        <taxon>Bacillati</taxon>
        <taxon>Cyanobacteriota</taxon>
        <taxon>Cyanophyceae</taxon>
        <taxon>Oscillatoriophycideae</taxon>
        <taxon>Oscillatoriales</taxon>
        <taxon>Oscillatoriaceae</taxon>
        <taxon>Oxynema</taxon>
        <taxon>Oxynema aestuarii</taxon>
    </lineage>
</organism>
<dbReference type="Pfam" id="PF16156">
    <property type="entry name" value="DUF4864"/>
    <property type="match status" value="1"/>
</dbReference>
<evidence type="ECO:0000313" key="2">
    <source>
        <dbReference type="EMBL" id="QIZ70140.1"/>
    </source>
</evidence>
<name>A0A6H1TW18_9CYAN</name>
<dbReference type="AlphaFoldDB" id="A0A6H1TW18"/>
<dbReference type="KEGG" id="oxy:HCG48_05790"/>
<reference evidence="2 3" key="1">
    <citation type="submission" date="2020-04" db="EMBL/GenBank/DDBJ databases">
        <authorList>
            <person name="Basu S."/>
            <person name="Maruthanayagam V."/>
            <person name="Chakraborty S."/>
            <person name="Pramanik A."/>
            <person name="Mukherjee J."/>
            <person name="Brink B."/>
        </authorList>
    </citation>
    <scope>NUCLEOTIDE SEQUENCE [LARGE SCALE GENOMIC DNA]</scope>
    <source>
        <strain evidence="2 3">AP17</strain>
    </source>
</reference>
<feature type="transmembrane region" description="Helical" evidence="1">
    <location>
        <begin position="7"/>
        <end position="35"/>
    </location>
</feature>
<keyword evidence="3" id="KW-1185">Reference proteome</keyword>
<proteinExistence type="predicted"/>
<dbReference type="EMBL" id="CP051167">
    <property type="protein sequence ID" value="QIZ70140.1"/>
    <property type="molecule type" value="Genomic_DNA"/>
</dbReference>
<dbReference type="Proteomes" id="UP000500857">
    <property type="component" value="Chromosome"/>
</dbReference>
<evidence type="ECO:0008006" key="4">
    <source>
        <dbReference type="Google" id="ProtNLM"/>
    </source>
</evidence>
<gene>
    <name evidence="2" type="ORF">HCG48_05790</name>
</gene>
<dbReference type="InterPro" id="IPR032347">
    <property type="entry name" value="DUF4864"/>
</dbReference>
<accession>A0A6H1TW18</accession>
<keyword evidence="1" id="KW-0812">Transmembrane</keyword>
<keyword evidence="1" id="KW-0472">Membrane</keyword>
<evidence type="ECO:0000256" key="1">
    <source>
        <dbReference type="SAM" id="Phobius"/>
    </source>
</evidence>